<dbReference type="SMART" id="SM00382">
    <property type="entry name" value="AAA"/>
    <property type="match status" value="1"/>
</dbReference>
<feature type="region of interest" description="Disordered" evidence="4">
    <location>
        <begin position="511"/>
        <end position="536"/>
    </location>
</feature>
<keyword evidence="2" id="KW-0547">Nucleotide-binding</keyword>
<gene>
    <name evidence="6" type="ORF">HNQ40_001319</name>
</gene>
<dbReference type="GO" id="GO:0005886">
    <property type="term" value="C:plasma membrane"/>
    <property type="evidence" value="ECO:0007669"/>
    <property type="project" value="TreeGrafter"/>
</dbReference>
<dbReference type="Gene3D" id="3.40.50.300">
    <property type="entry name" value="P-loop containing nucleotide triphosphate hydrolases"/>
    <property type="match status" value="1"/>
</dbReference>
<dbReference type="Pfam" id="PF00437">
    <property type="entry name" value="T2SSE"/>
    <property type="match status" value="1"/>
</dbReference>
<dbReference type="FunFam" id="3.40.50.300:FF:000398">
    <property type="entry name" value="Type IV pilus assembly ATPase PilB"/>
    <property type="match status" value="1"/>
</dbReference>
<comment type="caution">
    <text evidence="6">The sequence shown here is derived from an EMBL/GenBank/DDBJ whole genome shotgun (WGS) entry which is preliminary data.</text>
</comment>
<dbReference type="InterPro" id="IPR003593">
    <property type="entry name" value="AAA+_ATPase"/>
</dbReference>
<evidence type="ECO:0000259" key="5">
    <source>
        <dbReference type="PROSITE" id="PS00662"/>
    </source>
</evidence>
<dbReference type="EMBL" id="JACHGY010000001">
    <property type="protein sequence ID" value="MBB6429513.1"/>
    <property type="molecule type" value="Genomic_DNA"/>
</dbReference>
<reference evidence="6 7" key="1">
    <citation type="submission" date="2020-08" db="EMBL/GenBank/DDBJ databases">
        <title>Genomic Encyclopedia of Type Strains, Phase IV (KMG-IV): sequencing the most valuable type-strain genomes for metagenomic binning, comparative biology and taxonomic classification.</title>
        <authorList>
            <person name="Goeker M."/>
        </authorList>
    </citation>
    <scope>NUCLEOTIDE SEQUENCE [LARGE SCALE GENOMIC DNA]</scope>
    <source>
        <strain evidence="6 7">DSM 103725</strain>
    </source>
</reference>
<organism evidence="6 7">
    <name type="scientific">Algisphaera agarilytica</name>
    <dbReference type="NCBI Taxonomy" id="1385975"/>
    <lineage>
        <taxon>Bacteria</taxon>
        <taxon>Pseudomonadati</taxon>
        <taxon>Planctomycetota</taxon>
        <taxon>Phycisphaerae</taxon>
        <taxon>Phycisphaerales</taxon>
        <taxon>Phycisphaeraceae</taxon>
        <taxon>Algisphaera</taxon>
    </lineage>
</organism>
<dbReference type="AlphaFoldDB" id="A0A7X0LL13"/>
<dbReference type="PANTHER" id="PTHR30258:SF2">
    <property type="entry name" value="COMG OPERON PROTEIN 1"/>
    <property type="match status" value="1"/>
</dbReference>
<protein>
    <submittedName>
        <fullName evidence="6">General secretion pathway protein E</fullName>
    </submittedName>
</protein>
<evidence type="ECO:0000256" key="4">
    <source>
        <dbReference type="SAM" id="MobiDB-lite"/>
    </source>
</evidence>
<proteinExistence type="inferred from homology"/>
<dbReference type="PANTHER" id="PTHR30258">
    <property type="entry name" value="TYPE II SECRETION SYSTEM PROTEIN GSPE-RELATED"/>
    <property type="match status" value="1"/>
</dbReference>
<accession>A0A7X0LL13</accession>
<name>A0A7X0LL13_9BACT</name>
<dbReference type="GO" id="GO:0016887">
    <property type="term" value="F:ATP hydrolysis activity"/>
    <property type="evidence" value="ECO:0007669"/>
    <property type="project" value="TreeGrafter"/>
</dbReference>
<sequence>MNPQPVNPNAEPADPPRPWPDFVARVPIGFARRHSILGVADAEGRPLFLSTDDTDPDVIDALRRRVCPAKLERWESDRLASAIESAYAESGIDTQGAIADIDVKAATQSAGADAPQRVADLLDDEGRAPVVKLVNALIYEAVVAEASDVHVQPRNGKTLVRLRSDGLLYDAFEFPAAVHEELVSRVKIMGGMDIAEKRLPQDGRASVRLGDREVDLRLSSVPTQHGERVVLRLLDQSTRRFSLDELGMPTRIREQFMPLIEAEHGLILVTGPTGSGKSTTLYGALRQVDATQLNVLTLEDPIEYQLENISQMQVASQRGMTFAKGLRSVLRQDPDIIMVGEIRDRETAELAIQAALTGHLVFSTLHTNDAASAVTRLIDLGVEPYLVASSLLGVMAQRLVRRVCDDCGEPLSEEQIAQELGRVGETPWVTPMQPRHGTGCEKCRGTGYRGRLGLFELLAVTPEFSELIGDRRPASELKRHAIAAGMTTLREDGAEKIARGLTTAEEVLRVTRRSSMSGDTGQDDTGDLPPLEAEGF</sequence>
<evidence type="ECO:0000256" key="3">
    <source>
        <dbReference type="ARBA" id="ARBA00022840"/>
    </source>
</evidence>
<dbReference type="Gene3D" id="3.30.450.90">
    <property type="match status" value="1"/>
</dbReference>
<dbReference type="SUPFAM" id="SSF52540">
    <property type="entry name" value="P-loop containing nucleoside triphosphate hydrolases"/>
    <property type="match status" value="1"/>
</dbReference>
<dbReference type="InterPro" id="IPR001482">
    <property type="entry name" value="T2SS/T4SS_dom"/>
</dbReference>
<evidence type="ECO:0000313" key="6">
    <source>
        <dbReference type="EMBL" id="MBB6429513.1"/>
    </source>
</evidence>
<dbReference type="GO" id="GO:0005524">
    <property type="term" value="F:ATP binding"/>
    <property type="evidence" value="ECO:0007669"/>
    <property type="project" value="UniProtKB-KW"/>
</dbReference>
<dbReference type="PROSITE" id="PS00662">
    <property type="entry name" value="T2SP_E"/>
    <property type="match status" value="1"/>
</dbReference>
<keyword evidence="3" id="KW-0067">ATP-binding</keyword>
<dbReference type="RefSeq" id="WP_184677088.1">
    <property type="nucleotide sequence ID" value="NZ_JACHGY010000001.1"/>
</dbReference>
<evidence type="ECO:0000256" key="2">
    <source>
        <dbReference type="ARBA" id="ARBA00022741"/>
    </source>
</evidence>
<evidence type="ECO:0000256" key="1">
    <source>
        <dbReference type="ARBA" id="ARBA00006611"/>
    </source>
</evidence>
<dbReference type="InterPro" id="IPR027417">
    <property type="entry name" value="P-loop_NTPase"/>
</dbReference>
<feature type="domain" description="Bacterial type II secretion system protein E" evidence="5">
    <location>
        <begin position="330"/>
        <end position="344"/>
    </location>
</feature>
<comment type="similarity">
    <text evidence="1">Belongs to the GSP E family.</text>
</comment>
<dbReference type="Proteomes" id="UP000541810">
    <property type="component" value="Unassembled WGS sequence"/>
</dbReference>
<dbReference type="CDD" id="cd01129">
    <property type="entry name" value="PulE-GspE-like"/>
    <property type="match status" value="1"/>
</dbReference>
<keyword evidence="7" id="KW-1185">Reference proteome</keyword>
<evidence type="ECO:0000313" key="7">
    <source>
        <dbReference type="Proteomes" id="UP000541810"/>
    </source>
</evidence>